<evidence type="ECO:0000256" key="1">
    <source>
        <dbReference type="SAM" id="MobiDB-lite"/>
    </source>
</evidence>
<proteinExistence type="predicted"/>
<feature type="compositionally biased region" description="Basic and acidic residues" evidence="1">
    <location>
        <begin position="100"/>
        <end position="113"/>
    </location>
</feature>
<comment type="caution">
    <text evidence="2">The sequence shown here is derived from an EMBL/GenBank/DDBJ whole genome shotgun (WGS) entry which is preliminary data.</text>
</comment>
<reference evidence="2 3" key="1">
    <citation type="journal article" date="2020" name="Nature">
        <title>Six reference-quality genomes reveal evolution of bat adaptations.</title>
        <authorList>
            <person name="Jebb D."/>
            <person name="Huang Z."/>
            <person name="Pippel M."/>
            <person name="Hughes G.M."/>
            <person name="Lavrichenko K."/>
            <person name="Devanna P."/>
            <person name="Winkler S."/>
            <person name="Jermiin L.S."/>
            <person name="Skirmuntt E.C."/>
            <person name="Katzourakis A."/>
            <person name="Burkitt-Gray L."/>
            <person name="Ray D.A."/>
            <person name="Sullivan K.A.M."/>
            <person name="Roscito J.G."/>
            <person name="Kirilenko B.M."/>
            <person name="Davalos L.M."/>
            <person name="Corthals A.P."/>
            <person name="Power M.L."/>
            <person name="Jones G."/>
            <person name="Ransome R.D."/>
            <person name="Dechmann D.K.N."/>
            <person name="Locatelli A.G."/>
            <person name="Puechmaille S.J."/>
            <person name="Fedrigo O."/>
            <person name="Jarvis E.D."/>
            <person name="Hiller M."/>
            <person name="Vernes S.C."/>
            <person name="Myers E.W."/>
            <person name="Teeling E.C."/>
        </authorList>
    </citation>
    <scope>NUCLEOTIDE SEQUENCE [LARGE SCALE GENOMIC DNA]</scope>
    <source>
        <strain evidence="2">MPipKuh1</strain>
        <tissue evidence="2">Flight muscle</tissue>
    </source>
</reference>
<feature type="region of interest" description="Disordered" evidence="1">
    <location>
        <begin position="79"/>
        <end position="170"/>
    </location>
</feature>
<feature type="compositionally biased region" description="Pro residues" evidence="1">
    <location>
        <begin position="129"/>
        <end position="139"/>
    </location>
</feature>
<evidence type="ECO:0000313" key="3">
    <source>
        <dbReference type="Proteomes" id="UP000558488"/>
    </source>
</evidence>
<sequence>MGQEREASADYPAWAPPAAPVRGWLDPQQGWGGWPPRSWRTLVRQEECGASGRGCQPRWERWARRACWVPLPCQEPKIQVNDPRRKGNSGSANLTRLNHCQREGVRPQGREETVLTSPGRWIPGSPRFESPPLPTPPHPGVWKQPSRAGAGGASQAFVGQVASSHPERRRARWVLRKCGGGGGQPLRPDRAPP</sequence>
<keyword evidence="3" id="KW-1185">Reference proteome</keyword>
<dbReference type="EMBL" id="JACAGB010000028">
    <property type="protein sequence ID" value="KAF6301123.1"/>
    <property type="molecule type" value="Genomic_DNA"/>
</dbReference>
<accession>A0A7J7TL61</accession>
<name>A0A7J7TL61_PIPKU</name>
<protein>
    <submittedName>
        <fullName evidence="2">Uncharacterized protein</fullName>
    </submittedName>
</protein>
<dbReference type="AlphaFoldDB" id="A0A7J7TL61"/>
<dbReference type="Proteomes" id="UP000558488">
    <property type="component" value="Unassembled WGS sequence"/>
</dbReference>
<organism evidence="2 3">
    <name type="scientific">Pipistrellus kuhlii</name>
    <name type="common">Kuhl's pipistrelle</name>
    <dbReference type="NCBI Taxonomy" id="59472"/>
    <lineage>
        <taxon>Eukaryota</taxon>
        <taxon>Metazoa</taxon>
        <taxon>Chordata</taxon>
        <taxon>Craniata</taxon>
        <taxon>Vertebrata</taxon>
        <taxon>Euteleostomi</taxon>
        <taxon>Mammalia</taxon>
        <taxon>Eutheria</taxon>
        <taxon>Laurasiatheria</taxon>
        <taxon>Chiroptera</taxon>
        <taxon>Yangochiroptera</taxon>
        <taxon>Vespertilionidae</taxon>
        <taxon>Pipistrellus</taxon>
    </lineage>
</organism>
<feature type="compositionally biased region" description="Polar residues" evidence="1">
    <location>
        <begin position="88"/>
        <end position="98"/>
    </location>
</feature>
<evidence type="ECO:0000313" key="2">
    <source>
        <dbReference type="EMBL" id="KAF6301123.1"/>
    </source>
</evidence>
<gene>
    <name evidence="2" type="ORF">mPipKuh1_009355</name>
</gene>